<evidence type="ECO:0000313" key="8">
    <source>
        <dbReference type="Proteomes" id="UP000310039"/>
    </source>
</evidence>
<dbReference type="InterPro" id="IPR018535">
    <property type="entry name" value="DUF1996"/>
</dbReference>
<keyword evidence="2" id="KW-0732">Signal</keyword>
<evidence type="ECO:0000256" key="2">
    <source>
        <dbReference type="SAM" id="SignalP"/>
    </source>
</evidence>
<feature type="domain" description="DUF1996" evidence="3">
    <location>
        <begin position="34"/>
        <end position="276"/>
    </location>
</feature>
<protein>
    <recommendedName>
        <fullName evidence="3">DUF1996 domain-containing protein</fullName>
    </recommendedName>
</protein>
<proteinExistence type="predicted"/>
<dbReference type="EMBL" id="QZAS01000006">
    <property type="protein sequence ID" value="THX15249.1"/>
    <property type="molecule type" value="Genomic_DNA"/>
</dbReference>
<evidence type="ECO:0000313" key="5">
    <source>
        <dbReference type="EMBL" id="THZ86346.1"/>
    </source>
</evidence>
<name>A0A4S8STY6_AURPU</name>
<dbReference type="PANTHER" id="PTHR43662:SF12">
    <property type="entry name" value="DUF1996 DOMAIN-CONTAINING PROTEIN-RELATED"/>
    <property type="match status" value="1"/>
</dbReference>
<evidence type="ECO:0000313" key="6">
    <source>
        <dbReference type="EMBL" id="TIA36752.1"/>
    </source>
</evidence>
<feature type="chain" id="PRO_5044399953" description="DUF1996 domain-containing protein" evidence="2">
    <location>
        <begin position="19"/>
        <end position="422"/>
    </location>
</feature>
<dbReference type="Proteomes" id="UP000308724">
    <property type="component" value="Unassembled WGS sequence"/>
</dbReference>
<evidence type="ECO:0000313" key="4">
    <source>
        <dbReference type="EMBL" id="THX15249.1"/>
    </source>
</evidence>
<dbReference type="Pfam" id="PF09362">
    <property type="entry name" value="DUF1996"/>
    <property type="match status" value="1"/>
</dbReference>
<feature type="signal peptide" evidence="2">
    <location>
        <begin position="1"/>
        <end position="18"/>
    </location>
</feature>
<dbReference type="Proteomes" id="UP000310039">
    <property type="component" value="Unassembled WGS sequence"/>
</dbReference>
<evidence type="ECO:0000256" key="1">
    <source>
        <dbReference type="SAM" id="MobiDB-lite"/>
    </source>
</evidence>
<comment type="caution">
    <text evidence="5">The sequence shown here is derived from an EMBL/GenBank/DDBJ whole genome shotgun (WGS) entry which is preliminary data.</text>
</comment>
<evidence type="ECO:0000313" key="7">
    <source>
        <dbReference type="Proteomes" id="UP000308724"/>
    </source>
</evidence>
<evidence type="ECO:0000259" key="3">
    <source>
        <dbReference type="Pfam" id="PF09362"/>
    </source>
</evidence>
<dbReference type="EMBL" id="QZBT01000023">
    <property type="protein sequence ID" value="THZ86346.1"/>
    <property type="molecule type" value="Genomic_DNA"/>
</dbReference>
<organism evidence="5 8">
    <name type="scientific">Aureobasidium pullulans</name>
    <name type="common">Black yeast</name>
    <name type="synonym">Pullularia pullulans</name>
    <dbReference type="NCBI Taxonomy" id="5580"/>
    <lineage>
        <taxon>Eukaryota</taxon>
        <taxon>Fungi</taxon>
        <taxon>Dikarya</taxon>
        <taxon>Ascomycota</taxon>
        <taxon>Pezizomycotina</taxon>
        <taxon>Dothideomycetes</taxon>
        <taxon>Dothideomycetidae</taxon>
        <taxon>Dothideales</taxon>
        <taxon>Saccotheciaceae</taxon>
        <taxon>Aureobasidium</taxon>
    </lineage>
</organism>
<gene>
    <name evidence="6" type="ORF">D6C78_05203</name>
    <name evidence="5" type="ORF">D6C84_02577</name>
    <name evidence="4" type="ORF">D6D13_02557</name>
</gene>
<dbReference type="PANTHER" id="PTHR43662">
    <property type="match status" value="1"/>
</dbReference>
<dbReference type="EMBL" id="QZBZ01000097">
    <property type="protein sequence ID" value="TIA36752.1"/>
    <property type="molecule type" value="Genomic_DNA"/>
</dbReference>
<reference evidence="7 8" key="1">
    <citation type="submission" date="2018-10" db="EMBL/GenBank/DDBJ databases">
        <title>Fifty Aureobasidium pullulans genomes reveal a recombining polyextremotolerant generalist.</title>
        <authorList>
            <person name="Gostincar C."/>
            <person name="Turk M."/>
            <person name="Zajc J."/>
            <person name="Gunde-Cimerman N."/>
        </authorList>
    </citation>
    <scope>NUCLEOTIDE SEQUENCE [LARGE SCALE GENOMIC DNA]</scope>
    <source>
        <strain evidence="4">EXF-10085</strain>
        <strain evidence="6 7">EXF-1645</strain>
        <strain evidence="5 8">EXF-3403</strain>
    </source>
</reference>
<sequence length="422" mass="45263">MKTANIALFALTAGSASAQFFVLYGRDTVVSRIDPIVSPGGIGMHAHEFMGAGNVDQNTDYDSLQKSTCSSMGRANGNPIIEDKSVYWHPTLYVKANNGTYLRVPTCKTNGHQIYYINAGTGQMREPFEFPKGFRMTAGNAYIRAAQEHTPTNKDDITQWICHETPSWNEGAQGGFPKGVTSCSQYPYFNGAIEFPHCWNGKDFNLNSPYSHVAYPVGDIRNGACPDTHPIKLPHIFMENNYDLSSLQGEFEVDSFVLSNGDPTGFGFHADFYNGWQEGVLPNLLTGSSACDSHDVGDCSGVTFDSSMNWAQCTTTNNFSEDLDGPLSALPGCNPITTVNPAPQCKACAAGVVGGQCNVAGSSMTTSTRKATSSTLKTSTKPATSTMQTTTTTTTRTVTSTTTQQSTTTVTGSAPTSTECDD</sequence>
<accession>A0A4S8STY6</accession>
<feature type="region of interest" description="Disordered" evidence="1">
    <location>
        <begin position="368"/>
        <end position="422"/>
    </location>
</feature>
<dbReference type="AlphaFoldDB" id="A0A4S8STY6"/>